<sequence>SVIAPDSFDAPIQEALSHGIPVYAYNAYLPTDDPKYAQYHNPPYLGYVGQDLYKAGQLIGQWILQHVPTGSRVALFIATPGTANIQPRIDGIVDVIQGHYTIDIIATGVLVSQEESAVESYFTSHPDVKGMFAVDAGSTESIALTMKNHGLTSCTNGGTICTGGFDLLPDTVSGIVNGEMDFTIDQQPYLQGFLPTLFLWLYKIARGFPIVFFADTGMKFVTKDNIAPYTIPNRYVGTSAAYLPVTGPLTATSTTSS</sequence>
<reference evidence="1" key="1">
    <citation type="submission" date="2024-07" db="EMBL/GenBank/DDBJ databases">
        <title>Metagenome and Metagenome-Assembled Genomes of Archaea from a hot spring from the geothermal field of Los Azufres, Mexico.</title>
        <authorList>
            <person name="Marin-Paredes R."/>
            <person name="Martinez-Romero E."/>
            <person name="Servin-Garciduenas L.E."/>
        </authorList>
    </citation>
    <scope>NUCLEOTIDE SEQUENCE</scope>
</reference>
<dbReference type="Proteomes" id="UP000033636">
    <property type="component" value="Unassembled WGS sequence"/>
</dbReference>
<protein>
    <submittedName>
        <fullName evidence="1">Substrate-binding domain-containing protein</fullName>
    </submittedName>
</protein>
<gene>
    <name evidence="1" type="ORF">TU35_009700</name>
</gene>
<feature type="non-terminal residue" evidence="1">
    <location>
        <position position="1"/>
    </location>
</feature>
<dbReference type="EMBL" id="JZWT02000038">
    <property type="protein sequence ID" value="MFB6491485.1"/>
    <property type="molecule type" value="Genomic_DNA"/>
</dbReference>
<evidence type="ECO:0000313" key="1">
    <source>
        <dbReference type="EMBL" id="MFB6491485.1"/>
    </source>
</evidence>
<comment type="caution">
    <text evidence="1">The sequence shown here is derived from an EMBL/GenBank/DDBJ whole genome shotgun (WGS) entry which is preliminary data.</text>
</comment>
<proteinExistence type="predicted"/>
<accession>A0ACC6V4A8</accession>
<evidence type="ECO:0000313" key="2">
    <source>
        <dbReference type="Proteomes" id="UP000033636"/>
    </source>
</evidence>
<name>A0ACC6V4A8_9CREN</name>
<organism evidence="1 2">
    <name type="scientific">Thermoproteus sp. AZ2</name>
    <dbReference type="NCBI Taxonomy" id="1609232"/>
    <lineage>
        <taxon>Archaea</taxon>
        <taxon>Thermoproteota</taxon>
        <taxon>Thermoprotei</taxon>
        <taxon>Thermoproteales</taxon>
        <taxon>Thermoproteaceae</taxon>
        <taxon>Thermoproteus</taxon>
    </lineage>
</organism>